<dbReference type="eggNOG" id="COG2272">
    <property type="taxonomic scope" value="Bacteria"/>
</dbReference>
<name>K0F5U7_NOCB7</name>
<evidence type="ECO:0000256" key="4">
    <source>
        <dbReference type="PIRSR" id="PIRSR600997-1"/>
    </source>
</evidence>
<evidence type="ECO:0000256" key="2">
    <source>
        <dbReference type="ARBA" id="ARBA00022801"/>
    </source>
</evidence>
<evidence type="ECO:0000256" key="1">
    <source>
        <dbReference type="ARBA" id="ARBA00005964"/>
    </source>
</evidence>
<dbReference type="KEGG" id="nbr:O3I_033780"/>
<keyword evidence="3" id="KW-1015">Disulfide bond</keyword>
<dbReference type="PROSITE" id="PS00122">
    <property type="entry name" value="CARBOXYLESTERASE_B_1"/>
    <property type="match status" value="1"/>
</dbReference>
<feature type="active site" description="Acyl-ester intermediate" evidence="4">
    <location>
        <position position="180"/>
    </location>
</feature>
<dbReference type="PRINTS" id="PR00878">
    <property type="entry name" value="CHOLNESTRASE"/>
</dbReference>
<dbReference type="EMBL" id="CP003876">
    <property type="protein sequence ID" value="AFU04705.1"/>
    <property type="molecule type" value="Genomic_DNA"/>
</dbReference>
<evidence type="ECO:0000256" key="5">
    <source>
        <dbReference type="RuleBase" id="RU361235"/>
    </source>
</evidence>
<dbReference type="PANTHER" id="PTHR43918:SF4">
    <property type="entry name" value="CARBOXYLIC ESTER HYDROLASE"/>
    <property type="match status" value="1"/>
</dbReference>
<proteinExistence type="inferred from homology"/>
<dbReference type="PANTHER" id="PTHR43918">
    <property type="entry name" value="ACETYLCHOLINESTERASE"/>
    <property type="match status" value="1"/>
</dbReference>
<dbReference type="GO" id="GO:0004104">
    <property type="term" value="F:cholinesterase activity"/>
    <property type="evidence" value="ECO:0007669"/>
    <property type="project" value="InterPro"/>
</dbReference>
<sequence length="481" mass="51415">MIRKTRFGAVRGETSDAVSVFKGVPYAAALDGKNRFLPPQPPQPWDGVRPAHAFSAVPPQGSMAGTVGEWRPGDSTDCLTVNVWTPDIGNSRLPVMVWFYGGAFRFGGTSNPQYDGAVLAHDGVVVVTVNYRVGYEGYGWVEDSPANRGTLDQLAALHWIQDNIAEFGGDPDKVTIFGQSAGGTSVAMLVSSPVSAGLFQRAIVQSPSSRFYSAAESRRVSELILAGIGAPPTVAALTGVPPETIHAAEGAALAAFAADPSAWTATEAFTPYYPVIGDEVLPTTPWAGMRAGAGRGVDLIAGFTRDEFRLYAHPGSVTSPDITAHSEGLATGAIQAYREAHPGLPEPDLDVLIRSDALFRMPSLYCARSHARAGGRTFAYEFTFPSPIEPRALGAYHGIDVPFIFGSAKGAAAELIGSETNLDPLSRQIRTAWTSFARTGDPGWPQYRVGEMLTRIWHNPPTVESDPEAASRLIWQSHYEP</sequence>
<protein>
    <recommendedName>
        <fullName evidence="5">Carboxylic ester hydrolase</fullName>
        <ecNumber evidence="5">3.1.1.-</ecNumber>
    </recommendedName>
</protein>
<evidence type="ECO:0000259" key="6">
    <source>
        <dbReference type="Pfam" id="PF00135"/>
    </source>
</evidence>
<comment type="similarity">
    <text evidence="1 5">Belongs to the type-B carboxylesterase/lipase family.</text>
</comment>
<accession>K0F5U7</accession>
<keyword evidence="8" id="KW-1185">Reference proteome</keyword>
<organism evidence="7 8">
    <name type="scientific">Nocardia brasiliensis (strain ATCC 700358 / HUJEG-1)</name>
    <dbReference type="NCBI Taxonomy" id="1133849"/>
    <lineage>
        <taxon>Bacteria</taxon>
        <taxon>Bacillati</taxon>
        <taxon>Actinomycetota</taxon>
        <taxon>Actinomycetes</taxon>
        <taxon>Mycobacteriales</taxon>
        <taxon>Nocardiaceae</taxon>
        <taxon>Nocardia</taxon>
    </lineage>
</organism>
<dbReference type="RefSeq" id="WP_014987556.1">
    <property type="nucleotide sequence ID" value="NC_018681.1"/>
</dbReference>
<dbReference type="Gene3D" id="3.40.50.1820">
    <property type="entry name" value="alpha/beta hydrolase"/>
    <property type="match status" value="1"/>
</dbReference>
<feature type="active site" description="Charge relay system" evidence="4">
    <location>
        <position position="397"/>
    </location>
</feature>
<feature type="domain" description="Carboxylesterase type B" evidence="6">
    <location>
        <begin position="3"/>
        <end position="443"/>
    </location>
</feature>
<evidence type="ECO:0000313" key="7">
    <source>
        <dbReference type="EMBL" id="AFU04705.1"/>
    </source>
</evidence>
<dbReference type="InterPro" id="IPR050654">
    <property type="entry name" value="AChE-related_enzymes"/>
</dbReference>
<feature type="active site" description="Charge relay system" evidence="4">
    <location>
        <position position="307"/>
    </location>
</feature>
<evidence type="ECO:0000256" key="3">
    <source>
        <dbReference type="ARBA" id="ARBA00023157"/>
    </source>
</evidence>
<dbReference type="InterPro" id="IPR029058">
    <property type="entry name" value="AB_hydrolase_fold"/>
</dbReference>
<dbReference type="Proteomes" id="UP000006304">
    <property type="component" value="Chromosome"/>
</dbReference>
<dbReference type="InterPro" id="IPR000997">
    <property type="entry name" value="Cholinesterase"/>
</dbReference>
<gene>
    <name evidence="7" type="ORF">O3I_033780</name>
</gene>
<dbReference type="AlphaFoldDB" id="K0F5U7"/>
<dbReference type="STRING" id="1133849.O3I_033780"/>
<dbReference type="ESTHER" id="9noca-k0f5u7">
    <property type="family name" value="Carb_B_Bacteria"/>
</dbReference>
<evidence type="ECO:0000313" key="8">
    <source>
        <dbReference type="Proteomes" id="UP000006304"/>
    </source>
</evidence>
<dbReference type="EC" id="3.1.1.-" evidence="5"/>
<keyword evidence="2 5" id="KW-0378">Hydrolase</keyword>
<dbReference type="InterPro" id="IPR019826">
    <property type="entry name" value="Carboxylesterase_B_AS"/>
</dbReference>
<reference evidence="7 8" key="1">
    <citation type="journal article" date="2012" name="J. Bacteriol.">
        <title>Complete genome sequence of Nocardia brasiliensis HUJEG-1.</title>
        <authorList>
            <person name="Vera-Cabrera L."/>
            <person name="Ortiz-Lopez R."/>
            <person name="Elizondo-Gonzalez R."/>
            <person name="Perez-Maya A.A."/>
            <person name="Ocampo-Candiani J."/>
        </authorList>
    </citation>
    <scope>NUCLEOTIDE SEQUENCE [LARGE SCALE GENOMIC DNA]</scope>
    <source>
        <strain evidence="8">ATCC 700358</strain>
    </source>
</reference>
<dbReference type="HOGENOM" id="CLU_006586_16_0_11"/>
<dbReference type="InterPro" id="IPR002018">
    <property type="entry name" value="CarbesteraseB"/>
</dbReference>
<dbReference type="Pfam" id="PF00135">
    <property type="entry name" value="COesterase"/>
    <property type="match status" value="1"/>
</dbReference>
<dbReference type="SUPFAM" id="SSF53474">
    <property type="entry name" value="alpha/beta-Hydrolases"/>
    <property type="match status" value="1"/>
</dbReference>